<sequence length="46" mass="4681">MLFGRFINPGPDDPGNGCVDPSGLPPLGGLLSEGGDDRDLGLKTRG</sequence>
<accession>A0A0J1E8X8</accession>
<proteinExistence type="predicted"/>
<dbReference type="Proteomes" id="UP000036367">
    <property type="component" value="Unassembled WGS sequence"/>
</dbReference>
<dbReference type="AlphaFoldDB" id="A0A0J1E8X8"/>
<organism evidence="2 3">
    <name type="scientific">Rhodopirellula islandica</name>
    <dbReference type="NCBI Taxonomy" id="595434"/>
    <lineage>
        <taxon>Bacteria</taxon>
        <taxon>Pseudomonadati</taxon>
        <taxon>Planctomycetota</taxon>
        <taxon>Planctomycetia</taxon>
        <taxon>Pirellulales</taxon>
        <taxon>Pirellulaceae</taxon>
        <taxon>Rhodopirellula</taxon>
    </lineage>
</organism>
<dbReference type="PATRIC" id="fig|595434.4.peg.5810"/>
<name>A0A0J1E8X8_RHOIS</name>
<evidence type="ECO:0000313" key="2">
    <source>
        <dbReference type="EMBL" id="KLU01929.1"/>
    </source>
</evidence>
<evidence type="ECO:0000313" key="3">
    <source>
        <dbReference type="Proteomes" id="UP000036367"/>
    </source>
</evidence>
<gene>
    <name evidence="2" type="ORF">RISK_006113</name>
</gene>
<feature type="region of interest" description="Disordered" evidence="1">
    <location>
        <begin position="1"/>
        <end position="46"/>
    </location>
</feature>
<feature type="compositionally biased region" description="Basic and acidic residues" evidence="1">
    <location>
        <begin position="35"/>
        <end position="46"/>
    </location>
</feature>
<evidence type="ECO:0000256" key="1">
    <source>
        <dbReference type="SAM" id="MobiDB-lite"/>
    </source>
</evidence>
<comment type="caution">
    <text evidence="2">The sequence shown here is derived from an EMBL/GenBank/DDBJ whole genome shotgun (WGS) entry which is preliminary data.</text>
</comment>
<feature type="compositionally biased region" description="Low complexity" evidence="1">
    <location>
        <begin position="20"/>
        <end position="30"/>
    </location>
</feature>
<keyword evidence="3" id="KW-1185">Reference proteome</keyword>
<dbReference type="EMBL" id="LECT01000048">
    <property type="protein sequence ID" value="KLU01929.1"/>
    <property type="molecule type" value="Genomic_DNA"/>
</dbReference>
<reference evidence="2" key="1">
    <citation type="submission" date="2015-05" db="EMBL/GenBank/DDBJ databases">
        <title>Permanent draft genome of Rhodopirellula islandicus K833.</title>
        <authorList>
            <person name="Kizina J."/>
            <person name="Richter M."/>
            <person name="Glockner F.O."/>
            <person name="Harder J."/>
        </authorList>
    </citation>
    <scope>NUCLEOTIDE SEQUENCE [LARGE SCALE GENOMIC DNA]</scope>
    <source>
        <strain evidence="2">K833</strain>
    </source>
</reference>
<protein>
    <submittedName>
        <fullName evidence="2">Uncharacterized protein</fullName>
    </submittedName>
</protein>